<dbReference type="AlphaFoldDB" id="A0A7I8LNC3"/>
<gene>
    <name evidence="1" type="ORF">SI8410_18021436</name>
</gene>
<name>A0A7I8LNC3_SPIIN</name>
<sequence>MLVARRTWYLVLCPTDTNIVTCKWVFTIKYHLNGYIARHKSTMSYCTYVDENLVT</sequence>
<organism evidence="1 2">
    <name type="scientific">Spirodela intermedia</name>
    <name type="common">Intermediate duckweed</name>
    <dbReference type="NCBI Taxonomy" id="51605"/>
    <lineage>
        <taxon>Eukaryota</taxon>
        <taxon>Viridiplantae</taxon>
        <taxon>Streptophyta</taxon>
        <taxon>Embryophyta</taxon>
        <taxon>Tracheophyta</taxon>
        <taxon>Spermatophyta</taxon>
        <taxon>Magnoliopsida</taxon>
        <taxon>Liliopsida</taxon>
        <taxon>Araceae</taxon>
        <taxon>Lemnoideae</taxon>
        <taxon>Spirodela</taxon>
    </lineage>
</organism>
<reference evidence="1" key="1">
    <citation type="submission" date="2020-02" db="EMBL/GenBank/DDBJ databases">
        <authorList>
            <person name="Scholz U."/>
            <person name="Mascher M."/>
            <person name="Fiebig A."/>
        </authorList>
    </citation>
    <scope>NUCLEOTIDE SEQUENCE</scope>
</reference>
<evidence type="ECO:0000313" key="1">
    <source>
        <dbReference type="EMBL" id="CAA7410758.1"/>
    </source>
</evidence>
<proteinExistence type="predicted"/>
<accession>A0A7I8LNC3</accession>
<keyword evidence="2" id="KW-1185">Reference proteome</keyword>
<protein>
    <submittedName>
        <fullName evidence="1">Uncharacterized protein</fullName>
    </submittedName>
</protein>
<evidence type="ECO:0000313" key="2">
    <source>
        <dbReference type="Proteomes" id="UP000663760"/>
    </source>
</evidence>
<dbReference type="Proteomes" id="UP000663760">
    <property type="component" value="Chromosome 18"/>
</dbReference>
<dbReference type="EMBL" id="LR746281">
    <property type="protein sequence ID" value="CAA7410758.1"/>
    <property type="molecule type" value="Genomic_DNA"/>
</dbReference>